<evidence type="ECO:0000256" key="4">
    <source>
        <dbReference type="SAM" id="MobiDB-lite"/>
    </source>
</evidence>
<evidence type="ECO:0000256" key="3">
    <source>
        <dbReference type="ARBA" id="ARBA00023026"/>
    </source>
</evidence>
<dbReference type="SUPFAM" id="SSF69318">
    <property type="entry name" value="Integrin alpha N-terminal domain"/>
    <property type="match status" value="2"/>
</dbReference>
<dbReference type="Pfam" id="PF03534">
    <property type="entry name" value="SpvB"/>
    <property type="match status" value="1"/>
</dbReference>
<keyword evidence="3" id="KW-0843">Virulence</keyword>
<dbReference type="NCBIfam" id="TIGR03696">
    <property type="entry name" value="Rhs_assc_core"/>
    <property type="match status" value="1"/>
</dbReference>
<dbReference type="PROSITE" id="PS51450">
    <property type="entry name" value="LRR"/>
    <property type="match status" value="1"/>
</dbReference>
<dbReference type="SUPFAM" id="SSF52058">
    <property type="entry name" value="L domain-like"/>
    <property type="match status" value="1"/>
</dbReference>
<organism evidence="5 6">
    <name type="scientific">Marinicella sediminis</name>
    <dbReference type="NCBI Taxonomy" id="1792834"/>
    <lineage>
        <taxon>Bacteria</taxon>
        <taxon>Pseudomonadati</taxon>
        <taxon>Pseudomonadota</taxon>
        <taxon>Gammaproteobacteria</taxon>
        <taxon>Lysobacterales</taxon>
        <taxon>Marinicellaceae</taxon>
        <taxon>Marinicella</taxon>
    </lineage>
</organism>
<dbReference type="InterPro" id="IPR032675">
    <property type="entry name" value="LRR_dom_sf"/>
</dbReference>
<protein>
    <submittedName>
        <fullName evidence="5">RHS repeat-associated core domain-containing protein</fullName>
    </submittedName>
</protein>
<dbReference type="InterPro" id="IPR006530">
    <property type="entry name" value="YD"/>
</dbReference>
<dbReference type="RefSeq" id="WP_077411935.1">
    <property type="nucleotide sequence ID" value="NZ_JBHRTS010000006.1"/>
</dbReference>
<keyword evidence="2" id="KW-0964">Secreted</keyword>
<dbReference type="Gene3D" id="2.180.10.10">
    <property type="entry name" value="RHS repeat-associated core"/>
    <property type="match status" value="1"/>
</dbReference>
<evidence type="ECO:0000256" key="1">
    <source>
        <dbReference type="ARBA" id="ARBA00004613"/>
    </source>
</evidence>
<feature type="compositionally biased region" description="Low complexity" evidence="4">
    <location>
        <begin position="1012"/>
        <end position="1029"/>
    </location>
</feature>
<dbReference type="EMBL" id="JBHRTS010000006">
    <property type="protein sequence ID" value="MFC3194978.1"/>
    <property type="molecule type" value="Genomic_DNA"/>
</dbReference>
<dbReference type="InterPro" id="IPR022385">
    <property type="entry name" value="Rhs_assc_core"/>
</dbReference>
<gene>
    <name evidence="5" type="ORF">ACFODZ_12070</name>
</gene>
<sequence>MKRIIGLMVSTWILLMATTAHGVVRVSDDLRIQKAQEVINELGFYDAMEVEKRARLHLLDQPIPDIPGKKQGSGQCNTVPCYPITKPFSYPVPNPLKVQGTLLNKMNMPNIRLKFSGRNEQHTAETEAGLNAYVIRIVKDGAYYEDYSFNALRTADGGLPAVQFARIRNLQPGNYEIHLASYYYINGQGSYTDFTSFESFTVTAFEKVVAELADPQLKSCILANGHSQSDLLKDLEKLDCANSGLTDNSVTELKNNLISLRYLNLSNNNQLTKWGGLGSMTHLSWLDLSDNPQMNVAGARGAGDIDSIILSGLNLSSVQGASWNASYIDLSNNNITGAYSELFRPNRSEAIQALDLSGNPVVTATDPAGFKTAVTGQFIDAIDLSQTDIQDVNDLVDTNGLKHVNLNGASQLSTTQDITDFGGFCGFSMSNTPVKNFNGTMKPIQFLNLSNNPDMYKVQALNQSLAEPQNFWPLHVDLSGSNAMKCGNYYNFIDFTTPPDAFPLLTSMGVSGLDPATLPTCPMINWPGVFNQAEDCMMHKVETASGYEDITTQTRYITWTLNHAAVDDIYQRWGVTHHQVLALNSNDEVIDSRNVLLNAEFQAARFDSLEAVQYTVAACNPNSCGYTRTVSSFDRGLTRPTLDDGAVIFDTSDPNNLRFKFNVKYEANAFNQVPGGRPDSFRIYSTFPQSDGDFLVVDFTNIGTQHRLNGWFTAFRDREDVVGTAFQVVACNALLGCSKAASVSVNDPVIDASLPRPIWSGVSYDASELNMTLNWHFGGNDSSAVDYIEVSEIKPAQQEGEVISANPNTDQLAPLLFTSHLVEGPLVLNRIGKGDYDYKIRTCQRDDDAGDRCSAWSLPHSTVTVSRSEVNAVTMKQPSNIGWTWTVDEFGNPVVDELFWELQGGSVEPDYFLLSTPNNIHSGYCLLKKRVVNDAGNNYEIQYEAVTGVRINWSDFKDPSGDITFNTQWSSSTYCEHIKPSADSSFHKKFYLQTCKNGVGCTEPVGIDFREPSPNSNPPQSNSSRNSVSGGPGDFSPGHWWHRDLAGTGWNFFWANGLRFTEQHGRYGEAYDLVGYWLSYKKLGENWTPAWFEARLKFMQNTSGGNQLFQGDIYYHERITDPVSGETQINSIDTGNIMLRFDPNSSSQATMALNLDYALGHFTEVDISKNIHPYTVCDIAAGCNGIETGSLMLEIEDFSVFNINQTNNTPNDADHYMGLWQKNITDMSSPLSSAEVSVLTWIDGGVETEFFLYFDGDGQPVWLQSAYVCFTDNPLCENAPAGYFDDFDQNDDANDYNLITIPNGFNPLTQRPAEGWVGDALTGVGYAGRSFEQSDGDTAFREAKFWFDVERAGVLEYRNIATFGAHGTGQSSMQTYEKRANLHGIFYQINDADISLQTCDPNVQGQCDIRFSWYTDDNFDSIHPQYSFNGGGFQPLENLPGCSSNVPGGYVVTGEYQCTIEQPGTYVFQLHKDKYLSPTQTVAIAESKPLIIEDCVSGLCSTGNDPQYATAPNPAQHTLASNDASSLVGFTSGALNIDMSGASTYSIPVFTPKGTGGLSPQLSLNYNSNGGNDVAGQGWNISGTSAISRCLRNVEQDGITLEQYQPISLTNADAFCLDGQKLLQVPNGNTHGTVGAEYRTEMESFSKVVVAAADASGPTQFSVYLKNGEIRTYGASGVYDAQVMSADGTAVMTWLMNEIADRNGNSMRFIWDNSLVGESYLEQVEYTLRSNMLTPQNVIEFNYETRSDQAAHYSQEAVNKRHKRLSNIQTKRRITPASSLQTIRKLDLTYAYSPLSGQSQLNSVTECADAGNTNCLQPVVFTWSSDGSEDWFKPYNTATGNILRFKDMMGSPKPIDINGDGVSEMVFAFYFEDNGNNPEVRFALAGNSRTIDLEGNGNLFPPDTPEFNGGAFCADTNNGSFYNRTCNTEIQPAEPEDYTINNNDFYVFDFNGDGFDDLLTPVKNNMTWRVSFSNGSKICQSATSGIGCLNQMDTQIGWFPNANSQNFADFTGDGLPDLLAFDVSGEVQDQGGRGLYTSIYDSAQLHISDYVAGSDRVEFTQSVPVTLDTSGFPINTYQMYCENLDPNSGPPFDNPYISCPEFENGGVFIPRIASISPLPADVNGDGLNDVLVAFQYLHDTQRCLDGTNRSIINEDNYCWVKFWSVHSFEPGQGAKGNLTGHLKFISNIGYSTSPGYVIQTSTDQGATIQDFDFGSLINFGFDQDIQMMDMNGDFQADVVTTEGFYLNQHGLFETFVPFDLIDASYAAAIQTNPGYNEEKRDDDFKYLTQYVDVDYDGDLDVLYPSADNNSNNGRVNYRYKTLEYTATSGYHMSAAKTPPSSILARKSNSKAEATVHMFADLNGDSFVDHFYLKRGDSNSTAQEKHTFIGNDSWKAKDKIVSIRKTAPNGLFDETIISYESATLPTVYARGTNGYGANWGNGSFVFDVKSPMYLVRQVEQKSPTEGLANNYSKVLYHYKGLRVQGGGRGSLGFAEISSIDYQNQISTQTAYRQDYPFTGNPEWTMKNYHSALNNAAQTTFSCAVGEDDCSYSVCSSGDSCMDPMIDGQNFAPMTSSLNTYNEVSPASTAGSSFVYLFKSVEEQFEFGATEAHAFVVTKMNYENTTDPAHFYGNVSRTISKTCTAYNVASCDALTYVEVDNTYAEAEQDPDNWILGRLTTSVTTNGRRNLITGTGWLTDATQTGFSYDPVTGQVLEEVIHEDKADQSLYLKTRHYYDSYGNETHKLACSRAVVNAQNCHKDYRPAKIMPSQLDVFRYSEMSYDNQWHMYPDRTYGLYHDDGQQAVIKVQTGQVNSRDVFGNALRSSDLLNNTTVESVFGLFGEEQANKSNTGAYSESHNYWCVSNSSLHCPSSAAIVSVTHSPSAPDKREYKDAQGRVVRAQTQSMGDASNPGAWTTIDTWYDDVGRSVKTSMPYFRKNSDGSRIGSMYSAVNLYDVFGRLELTSTPAHTGGSAITTITRDGLKTTTINAKNQKRVEYSDVSGKVVKIEQFLDDHNTVYSTIEYIYGASGNLLQMTANGATTTITYDDLGRKRTMSDPDKGNWSYTYNAVGEQLTQQDGLGQEVINTYDFKGRLVQKTAINVIGEQPLENHWVYGAAGRYGKLTSEYSVIQDQADAVNGRERIDKVYQHDFFGRVNEVTTYIADGEQGNDTSVYTQKTTFDEYGRVFQNIDPTGFGTMALYNSYGYQDRILEAAECMNQSSSTCVNYQGRKYRSYYQALAMDPFGNVIKEAHHDGTLTTVKNYHKQNGFMQNTCFAEGSTPDCASNGPMNFSVQFGFDVLGNLVSKTDAENAETFEYDALNRLREESRQINGGPAILKSHDYHANGNLWHKDGTLLEYDQINGAGPHAVTGFGGISYHYDAVGNMTSSINPNGEGNKAIQYTALNKAYLIHNSDNNKSAYFQYDNGHSRYVRKDLTDGVVDTTTHYIGNVEMIRGGEVGRAERYKRYIGNLIIDLPARLAFQNSWDYSYQFKDHLGSAQVTVTVNREGVLAGNVQRPSFDAWGQRRYSGSDDLSNPDFDVFIATTTRGFTGHEHLDDVGIIHMNGRIYDPTLGRFLQADPHIQDPFDTQSLNRYSYVGNNPLSLNDPTGYWSMDVFLKNWGRPLASIAVSFIPVGGQYLAIMLKGAVSGAITGGTKGALIGAFTAAAFHGIGESFDKVKAKNVKAADFKEFANTGLSAGQFAGKVAMHGMVGGASSVLQGGKFGHGFASAGATEALSPGIDNIETGGAPMRIAVAAIVGGTISEATGGKFVNGAVTGAFSRAFNAELHREEKRRLSISRAERKGMSVKEREIFDKAIKKLKFELKVAEDDFLNYSDEWNNRPLGVALISAHKHIFYWKKVDATMSFVSPETAESGIVYNKSETDFLPYQHGGQWEMFGTNRTYLSSGQYDYFGVVVIAPTINSRNPLSSFSNHLQNLANSANAPSFLILRGKVYGYRPESN</sequence>
<evidence type="ECO:0000313" key="5">
    <source>
        <dbReference type="EMBL" id="MFC3194978.1"/>
    </source>
</evidence>
<dbReference type="PANTHER" id="PTHR32305">
    <property type="match status" value="1"/>
</dbReference>
<proteinExistence type="predicted"/>
<feature type="region of interest" description="Disordered" evidence="4">
    <location>
        <begin position="1006"/>
        <end position="1031"/>
    </location>
</feature>
<dbReference type="InterPro" id="IPR050708">
    <property type="entry name" value="T6SS_VgrG/RHS"/>
</dbReference>
<comment type="caution">
    <text evidence="5">The sequence shown here is derived from an EMBL/GenBank/DDBJ whole genome shotgun (WGS) entry which is preliminary data.</text>
</comment>
<dbReference type="PANTHER" id="PTHR32305:SF15">
    <property type="entry name" value="PROTEIN RHSA-RELATED"/>
    <property type="match status" value="1"/>
</dbReference>
<dbReference type="Proteomes" id="UP001595533">
    <property type="component" value="Unassembled WGS sequence"/>
</dbReference>
<reference evidence="6" key="1">
    <citation type="journal article" date="2019" name="Int. J. Syst. Evol. Microbiol.">
        <title>The Global Catalogue of Microorganisms (GCM) 10K type strain sequencing project: providing services to taxonomists for standard genome sequencing and annotation.</title>
        <authorList>
            <consortium name="The Broad Institute Genomics Platform"/>
            <consortium name="The Broad Institute Genome Sequencing Center for Infectious Disease"/>
            <person name="Wu L."/>
            <person name="Ma J."/>
        </authorList>
    </citation>
    <scope>NUCLEOTIDE SEQUENCE [LARGE SCALE GENOMIC DNA]</scope>
    <source>
        <strain evidence="6">KCTC 42953</strain>
    </source>
</reference>
<dbReference type="InterPro" id="IPR028994">
    <property type="entry name" value="Integrin_alpha_N"/>
</dbReference>
<dbReference type="Gene3D" id="3.80.10.10">
    <property type="entry name" value="Ribonuclease Inhibitor"/>
    <property type="match status" value="1"/>
</dbReference>
<name>A0ABV7JFF6_9GAMM</name>
<dbReference type="InterPro" id="IPR003284">
    <property type="entry name" value="Sal_SpvB"/>
</dbReference>
<evidence type="ECO:0000313" key="6">
    <source>
        <dbReference type="Proteomes" id="UP001595533"/>
    </source>
</evidence>
<keyword evidence="6" id="KW-1185">Reference proteome</keyword>
<accession>A0ABV7JFF6</accession>
<comment type="subcellular location">
    <subcellularLocation>
        <location evidence="1">Secreted</location>
    </subcellularLocation>
</comment>
<dbReference type="InterPro" id="IPR001611">
    <property type="entry name" value="Leu-rich_rpt"/>
</dbReference>
<dbReference type="NCBIfam" id="TIGR01643">
    <property type="entry name" value="YD_repeat_2x"/>
    <property type="match status" value="1"/>
</dbReference>
<evidence type="ECO:0000256" key="2">
    <source>
        <dbReference type="ARBA" id="ARBA00022525"/>
    </source>
</evidence>